<dbReference type="GO" id="GO:0016603">
    <property type="term" value="F:glutaminyl-peptide cyclotransferase activity"/>
    <property type="evidence" value="ECO:0007669"/>
    <property type="project" value="InterPro"/>
</dbReference>
<evidence type="ECO:0000313" key="1">
    <source>
        <dbReference type="EMBL" id="GAH15881.1"/>
    </source>
</evidence>
<dbReference type="PANTHER" id="PTHR31270:SF1">
    <property type="entry name" value="GLUTAMINYL-PEPTIDE CYCLOTRANSFERASE"/>
    <property type="match status" value="1"/>
</dbReference>
<proteinExistence type="predicted"/>
<comment type="caution">
    <text evidence="1">The sequence shown here is derived from an EMBL/GenBank/DDBJ whole genome shotgun (WGS) entry which is preliminary data.</text>
</comment>
<dbReference type="InterPro" id="IPR007788">
    <property type="entry name" value="QCT"/>
</dbReference>
<sequence length="76" mass="8854">SAGAVMSFKRAKVLQKIDLDKKYFAEGLTIINGKIYQLTWQQKIGFVYDLEKFELEKTFNYEQSMEGIVMLLLDLL</sequence>
<protein>
    <submittedName>
        <fullName evidence="1">Uncharacterized protein</fullName>
    </submittedName>
</protein>
<organism evidence="1">
    <name type="scientific">marine sediment metagenome</name>
    <dbReference type="NCBI Taxonomy" id="412755"/>
    <lineage>
        <taxon>unclassified sequences</taxon>
        <taxon>metagenomes</taxon>
        <taxon>ecological metagenomes</taxon>
    </lineage>
</organism>
<dbReference type="AlphaFoldDB" id="X1D552"/>
<dbReference type="Pfam" id="PF05096">
    <property type="entry name" value="Glu_cyclase_2"/>
    <property type="match status" value="1"/>
</dbReference>
<dbReference type="EMBL" id="BART01030267">
    <property type="protein sequence ID" value="GAH15881.1"/>
    <property type="molecule type" value="Genomic_DNA"/>
</dbReference>
<name>X1D552_9ZZZZ</name>
<accession>X1D552</accession>
<reference evidence="1" key="1">
    <citation type="journal article" date="2014" name="Front. Microbiol.">
        <title>High frequency of phylogenetically diverse reductive dehalogenase-homologous genes in deep subseafloor sedimentary metagenomes.</title>
        <authorList>
            <person name="Kawai M."/>
            <person name="Futagami T."/>
            <person name="Toyoda A."/>
            <person name="Takaki Y."/>
            <person name="Nishi S."/>
            <person name="Hori S."/>
            <person name="Arai W."/>
            <person name="Tsubouchi T."/>
            <person name="Morono Y."/>
            <person name="Uchiyama I."/>
            <person name="Ito T."/>
            <person name="Fujiyama A."/>
            <person name="Inagaki F."/>
            <person name="Takami H."/>
        </authorList>
    </citation>
    <scope>NUCLEOTIDE SEQUENCE</scope>
    <source>
        <strain evidence="1">Expedition CK06-06</strain>
    </source>
</reference>
<feature type="non-terminal residue" evidence="1">
    <location>
        <position position="1"/>
    </location>
</feature>
<dbReference type="PANTHER" id="PTHR31270">
    <property type="entry name" value="GLUTAMINYL-PEPTIDE CYCLOTRANSFERASE"/>
    <property type="match status" value="1"/>
</dbReference>
<gene>
    <name evidence="1" type="ORF">S01H4_52897</name>
</gene>